<sequence length="160" mass="17111">MSAPAKRRSVCHKVNGRAIVGADGETKNPAKSFAGSDGLTWGSRAKRSRGSGGGPVAVKTAGQPVVRIGFPHGDRLELGDRDFGVIAGIEVARHRMAGELFDDGDHLAAAGGVLDQDHVHGTARYIEEKGKRTDRLGRRQTSRGWIRFSFTPLRAQASRA</sequence>
<dbReference type="AlphaFoldDB" id="Q9A8Y5"/>
<dbReference type="EMBL" id="AE005673">
    <property type="protein sequence ID" value="AAK23194.1"/>
    <property type="molecule type" value="Genomic_DNA"/>
</dbReference>
<dbReference type="Proteomes" id="UP000001816">
    <property type="component" value="Chromosome"/>
</dbReference>
<dbReference type="EnsemblBacteria" id="AAK23194">
    <property type="protein sequence ID" value="AAK23194"/>
    <property type="gene ID" value="CC_1212"/>
</dbReference>
<gene>
    <name evidence="2" type="ordered locus">CC_1212</name>
</gene>
<organism evidence="2 3">
    <name type="scientific">Caulobacter vibrioides (strain ATCC 19089 / CIP 103742 / CB 15)</name>
    <name type="common">Caulobacter crescentus</name>
    <dbReference type="NCBI Taxonomy" id="190650"/>
    <lineage>
        <taxon>Bacteria</taxon>
        <taxon>Pseudomonadati</taxon>
        <taxon>Pseudomonadota</taxon>
        <taxon>Alphaproteobacteria</taxon>
        <taxon>Caulobacterales</taxon>
        <taxon>Caulobacteraceae</taxon>
        <taxon>Caulobacter</taxon>
    </lineage>
</organism>
<reference evidence="2 3" key="1">
    <citation type="journal article" date="2001" name="Proc. Natl. Acad. Sci. U.S.A.">
        <title>Complete genome sequence of Caulobacter crescentus.</title>
        <authorList>
            <person name="Nierman W.C."/>
            <person name="Feldblyum T.V."/>
            <person name="Laub M.T."/>
            <person name="Paulsen I.T."/>
            <person name="Nelson K.E."/>
            <person name="Eisen J.A."/>
            <person name="Heidelberg J.F."/>
            <person name="Alley M.R."/>
            <person name="Ohta N."/>
            <person name="Maddock J.R."/>
            <person name="Potocka I."/>
            <person name="Nelson W.C."/>
            <person name="Newton A."/>
            <person name="Stephens C."/>
            <person name="Phadke N.D."/>
            <person name="Ely B."/>
            <person name="DeBoy R.T."/>
            <person name="Dodson R.J."/>
            <person name="Durkin A.S."/>
            <person name="Gwinn M.L."/>
            <person name="Haft D.H."/>
            <person name="Kolonay J.F."/>
            <person name="Smit J."/>
            <person name="Craven M.B."/>
            <person name="Khouri H."/>
            <person name="Shetty J."/>
            <person name="Berry K."/>
            <person name="Utterback T."/>
            <person name="Tran K."/>
            <person name="Wolf A."/>
            <person name="Vamathevan J."/>
            <person name="Ermolaeva M."/>
            <person name="White O."/>
            <person name="Salzberg S.L."/>
            <person name="Venter J.C."/>
            <person name="Shapiro L."/>
            <person name="Fraser C.M."/>
        </authorList>
    </citation>
    <scope>NUCLEOTIDE SEQUENCE [LARGE SCALE GENOMIC DNA]</scope>
    <source>
        <strain evidence="3">ATCC 19089 / CB15</strain>
    </source>
</reference>
<feature type="region of interest" description="Disordered" evidence="1">
    <location>
        <begin position="22"/>
        <end position="59"/>
    </location>
</feature>
<keyword evidence="3" id="KW-1185">Reference proteome</keyword>
<protein>
    <submittedName>
        <fullName evidence="2">Uncharacterized protein</fullName>
    </submittedName>
</protein>
<dbReference type="HOGENOM" id="CLU_1649076_0_0_5"/>
<evidence type="ECO:0000313" key="2">
    <source>
        <dbReference type="EMBL" id="AAK23194.1"/>
    </source>
</evidence>
<evidence type="ECO:0000256" key="1">
    <source>
        <dbReference type="SAM" id="MobiDB-lite"/>
    </source>
</evidence>
<dbReference type="BioCyc" id="CAULO:CC1212-MONOMER"/>
<proteinExistence type="predicted"/>
<dbReference type="KEGG" id="ccr:CC_1212"/>
<dbReference type="PIR" id="F87399">
    <property type="entry name" value="F87399"/>
</dbReference>
<evidence type="ECO:0000313" key="3">
    <source>
        <dbReference type="Proteomes" id="UP000001816"/>
    </source>
</evidence>
<name>Q9A8Y5_CAUVC</name>
<accession>Q9A8Y5</accession>